<organism evidence="1 2">
    <name type="scientific">Oxynema aestuarii AP17</name>
    <dbReference type="NCBI Taxonomy" id="2064643"/>
    <lineage>
        <taxon>Bacteria</taxon>
        <taxon>Bacillati</taxon>
        <taxon>Cyanobacteriota</taxon>
        <taxon>Cyanophyceae</taxon>
        <taxon>Oscillatoriophycideae</taxon>
        <taxon>Oscillatoriales</taxon>
        <taxon>Oscillatoriaceae</taxon>
        <taxon>Oxynema</taxon>
        <taxon>Oxynema aestuarii</taxon>
    </lineage>
</organism>
<evidence type="ECO:0000313" key="1">
    <source>
        <dbReference type="EMBL" id="QIZ73470.1"/>
    </source>
</evidence>
<dbReference type="Proteomes" id="UP000500857">
    <property type="component" value="Chromosome"/>
</dbReference>
<gene>
    <name evidence="1" type="ORF">HCG48_25085</name>
</gene>
<evidence type="ECO:0000313" key="2">
    <source>
        <dbReference type="Proteomes" id="UP000500857"/>
    </source>
</evidence>
<keyword evidence="2" id="KW-1185">Reference proteome</keyword>
<dbReference type="RefSeq" id="WP_168571616.1">
    <property type="nucleotide sequence ID" value="NZ_CP051167.1"/>
</dbReference>
<dbReference type="EMBL" id="CP051167">
    <property type="protein sequence ID" value="QIZ73470.1"/>
    <property type="molecule type" value="Genomic_DNA"/>
</dbReference>
<protein>
    <submittedName>
        <fullName evidence="1">Uncharacterized protein</fullName>
    </submittedName>
</protein>
<dbReference type="KEGG" id="oxy:HCG48_25085"/>
<name>A0A6H1U5P1_9CYAN</name>
<reference evidence="1 2" key="1">
    <citation type="submission" date="2020-04" db="EMBL/GenBank/DDBJ databases">
        <authorList>
            <person name="Basu S."/>
            <person name="Maruthanayagam V."/>
            <person name="Chakraborty S."/>
            <person name="Pramanik A."/>
            <person name="Mukherjee J."/>
            <person name="Brink B."/>
        </authorList>
    </citation>
    <scope>NUCLEOTIDE SEQUENCE [LARGE SCALE GENOMIC DNA]</scope>
    <source>
        <strain evidence="1 2">AP17</strain>
    </source>
</reference>
<proteinExistence type="predicted"/>
<sequence length="67" mass="7615">MESPSIKEFEKIKQRLQLTPGAIAEFGCTHLEGIYKEDINRLVISASTLSSLDRSSHSQFFKELRMA</sequence>
<dbReference type="AlphaFoldDB" id="A0A6H1U5P1"/>
<accession>A0A6H1U5P1</accession>